<feature type="compositionally biased region" description="Basic and acidic residues" evidence="1">
    <location>
        <begin position="107"/>
        <end position="119"/>
    </location>
</feature>
<evidence type="ECO:0000256" key="1">
    <source>
        <dbReference type="SAM" id="MobiDB-lite"/>
    </source>
</evidence>
<name>A0A498SAK1_ACAVI</name>
<evidence type="ECO:0000313" key="3">
    <source>
        <dbReference type="Proteomes" id="UP000276991"/>
    </source>
</evidence>
<feature type="region of interest" description="Disordered" evidence="1">
    <location>
        <begin position="103"/>
        <end position="128"/>
    </location>
</feature>
<dbReference type="OrthoDB" id="5804550at2759"/>
<sequence length="128" mass="14906">MDDNSTDDVLRNIITRYEYEEDEFLRELERMRDQIPERTSLCEEVPILGALCSLVGEISKLRRENEALRYRLSVAVEPKRSVVHRVSAILEGRSNIIPKIMGRRTSHQREIRSGARERLSTPPHKASY</sequence>
<proteinExistence type="predicted"/>
<gene>
    <name evidence="2" type="ORF">NAV_LOCUS3594</name>
</gene>
<dbReference type="STRING" id="6277.A0A498SAK1"/>
<dbReference type="EMBL" id="UPTC01000469">
    <property type="protein sequence ID" value="VBB28764.1"/>
    <property type="molecule type" value="Genomic_DNA"/>
</dbReference>
<accession>A0A498SAK1</accession>
<keyword evidence="3" id="KW-1185">Reference proteome</keyword>
<dbReference type="Proteomes" id="UP000276991">
    <property type="component" value="Unassembled WGS sequence"/>
</dbReference>
<reference evidence="2 3" key="1">
    <citation type="submission" date="2018-08" db="EMBL/GenBank/DDBJ databases">
        <authorList>
            <person name="Laetsch R D."/>
            <person name="Stevens L."/>
            <person name="Kumar S."/>
            <person name="Blaxter L. M."/>
        </authorList>
    </citation>
    <scope>NUCLEOTIDE SEQUENCE [LARGE SCALE GENOMIC DNA]</scope>
</reference>
<protein>
    <submittedName>
        <fullName evidence="2">Uncharacterized protein</fullName>
    </submittedName>
</protein>
<evidence type="ECO:0000313" key="2">
    <source>
        <dbReference type="EMBL" id="VBB28764.1"/>
    </source>
</evidence>
<organism evidence="2 3">
    <name type="scientific">Acanthocheilonema viteae</name>
    <name type="common">Filarial nematode worm</name>
    <name type="synonym">Dipetalonema viteae</name>
    <dbReference type="NCBI Taxonomy" id="6277"/>
    <lineage>
        <taxon>Eukaryota</taxon>
        <taxon>Metazoa</taxon>
        <taxon>Ecdysozoa</taxon>
        <taxon>Nematoda</taxon>
        <taxon>Chromadorea</taxon>
        <taxon>Rhabditida</taxon>
        <taxon>Spirurina</taxon>
        <taxon>Spiruromorpha</taxon>
        <taxon>Filarioidea</taxon>
        <taxon>Onchocercidae</taxon>
        <taxon>Acanthocheilonema</taxon>
    </lineage>
</organism>
<dbReference type="AlphaFoldDB" id="A0A498SAK1"/>